<reference evidence="1" key="1">
    <citation type="journal article" date="2022" name="bioRxiv">
        <title>Sequencing and chromosome-scale assembly of the giantPleurodeles waltlgenome.</title>
        <authorList>
            <person name="Brown T."/>
            <person name="Elewa A."/>
            <person name="Iarovenko S."/>
            <person name="Subramanian E."/>
            <person name="Araus A.J."/>
            <person name="Petzold A."/>
            <person name="Susuki M."/>
            <person name="Suzuki K.-i.T."/>
            <person name="Hayashi T."/>
            <person name="Toyoda A."/>
            <person name="Oliveira C."/>
            <person name="Osipova E."/>
            <person name="Leigh N.D."/>
            <person name="Simon A."/>
            <person name="Yun M.H."/>
        </authorList>
    </citation>
    <scope>NUCLEOTIDE SEQUENCE</scope>
    <source>
        <strain evidence="1">20211129_DDA</strain>
        <tissue evidence="1">Liver</tissue>
    </source>
</reference>
<comment type="caution">
    <text evidence="1">The sequence shown here is derived from an EMBL/GenBank/DDBJ whole genome shotgun (WGS) entry which is preliminary data.</text>
</comment>
<dbReference type="Proteomes" id="UP001066276">
    <property type="component" value="Chromosome 7"/>
</dbReference>
<name>A0AAV7P2Q6_PLEWA</name>
<dbReference type="EMBL" id="JANPWB010000011">
    <property type="protein sequence ID" value="KAJ1121886.1"/>
    <property type="molecule type" value="Genomic_DNA"/>
</dbReference>
<evidence type="ECO:0000313" key="2">
    <source>
        <dbReference type="Proteomes" id="UP001066276"/>
    </source>
</evidence>
<evidence type="ECO:0000313" key="1">
    <source>
        <dbReference type="EMBL" id="KAJ1121886.1"/>
    </source>
</evidence>
<keyword evidence="2" id="KW-1185">Reference proteome</keyword>
<proteinExistence type="predicted"/>
<sequence>MAVFRDLQPGPWPLWALGLALPSSILPYPEGPGLGVHWAWGGFLCQFGFRGARGDRAPYRALGQVLASFSLEYPEGPRPGNPLDLGRLTLPVRFQDPGRPWGGIPCPGLHPPAHRVARRPGQGLGRTPMHGCVQRALAGPRAPAPCRALGKALPSSSLPYPEGPGSLSGPGRLPLPVRVQSPHPGLCPQAPEARAPGEPLRPRGPVIWSLRQLASSGCAPCIPLSHLDGPTAPDVPMRIHLLHQALPGFHEVGCVLADGPLRPSVCTEYKKVG</sequence>
<dbReference type="AlphaFoldDB" id="A0AAV7P2Q6"/>
<organism evidence="1 2">
    <name type="scientific">Pleurodeles waltl</name>
    <name type="common">Iberian ribbed newt</name>
    <dbReference type="NCBI Taxonomy" id="8319"/>
    <lineage>
        <taxon>Eukaryota</taxon>
        <taxon>Metazoa</taxon>
        <taxon>Chordata</taxon>
        <taxon>Craniata</taxon>
        <taxon>Vertebrata</taxon>
        <taxon>Euteleostomi</taxon>
        <taxon>Amphibia</taxon>
        <taxon>Batrachia</taxon>
        <taxon>Caudata</taxon>
        <taxon>Salamandroidea</taxon>
        <taxon>Salamandridae</taxon>
        <taxon>Pleurodelinae</taxon>
        <taxon>Pleurodeles</taxon>
    </lineage>
</organism>
<protein>
    <submittedName>
        <fullName evidence="1">Uncharacterized protein</fullName>
    </submittedName>
</protein>
<accession>A0AAV7P2Q6</accession>
<gene>
    <name evidence="1" type="ORF">NDU88_000395</name>
</gene>